<dbReference type="InterPro" id="IPR045886">
    <property type="entry name" value="ThiF/MoeB/HesA"/>
</dbReference>
<comment type="pathway">
    <text evidence="1 4">Protein modification; protein neddylation.</text>
</comment>
<accession>A0A2T0FIV0</accession>
<dbReference type="AlphaFoldDB" id="A0A2T0FIV0"/>
<dbReference type="InterPro" id="IPR035985">
    <property type="entry name" value="Ubiquitin-activating_enz"/>
</dbReference>
<gene>
    <name evidence="6" type="ORF">B9G98_02538</name>
</gene>
<evidence type="ECO:0000313" key="7">
    <source>
        <dbReference type="Proteomes" id="UP000238350"/>
    </source>
</evidence>
<comment type="caution">
    <text evidence="6">The sequence shown here is derived from an EMBL/GenBank/DDBJ whole genome shotgun (WGS) entry which is preliminary data.</text>
</comment>
<name>A0A2T0FIV0_9ASCO</name>
<evidence type="ECO:0000313" key="6">
    <source>
        <dbReference type="EMBL" id="PRT54918.1"/>
    </source>
</evidence>
<comment type="function">
    <text evidence="4">Regulatory subunit of the dimeric UBA3-ULA1 E1 enzyme.</text>
</comment>
<dbReference type="PANTHER" id="PTHR10953:SF29">
    <property type="entry name" value="NEDD8-ACTIVATING ENZYME E1 REGULATORY SUBUNIT"/>
    <property type="match status" value="1"/>
</dbReference>
<keyword evidence="7" id="KW-1185">Reference proteome</keyword>
<dbReference type="EMBL" id="NDIQ01000021">
    <property type="protein sequence ID" value="PRT54918.1"/>
    <property type="molecule type" value="Genomic_DNA"/>
</dbReference>
<dbReference type="UniPathway" id="UPA00885"/>
<dbReference type="PANTHER" id="PTHR10953">
    <property type="entry name" value="UBIQUITIN-ACTIVATING ENZYME E1"/>
    <property type="match status" value="1"/>
</dbReference>
<protein>
    <recommendedName>
        <fullName evidence="4">NEDD8-activating enzyme E1 regulatory subunit</fullName>
    </recommendedName>
</protein>
<dbReference type="GO" id="GO:0045116">
    <property type="term" value="P:protein neddylation"/>
    <property type="evidence" value="ECO:0007669"/>
    <property type="project" value="UniProtKB-UniRule"/>
</dbReference>
<dbReference type="GeneID" id="36516286"/>
<feature type="domain" description="THIF-type NAD/FAD binding fold" evidence="5">
    <location>
        <begin position="4"/>
        <end position="473"/>
    </location>
</feature>
<keyword evidence="3 4" id="KW-0833">Ubl conjugation pathway</keyword>
<dbReference type="OrthoDB" id="1708823at2759"/>
<dbReference type="GO" id="GO:0005737">
    <property type="term" value="C:cytoplasm"/>
    <property type="evidence" value="ECO:0007669"/>
    <property type="project" value="TreeGrafter"/>
</dbReference>
<dbReference type="Proteomes" id="UP000238350">
    <property type="component" value="Unassembled WGS sequence"/>
</dbReference>
<dbReference type="Pfam" id="PF00899">
    <property type="entry name" value="ThiF"/>
    <property type="match status" value="1"/>
</dbReference>
<dbReference type="RefSeq" id="XP_024664863.1">
    <property type="nucleotide sequence ID" value="XM_024809095.1"/>
</dbReference>
<evidence type="ECO:0000256" key="3">
    <source>
        <dbReference type="ARBA" id="ARBA00022786"/>
    </source>
</evidence>
<organism evidence="6 7">
    <name type="scientific">Wickerhamiella sorbophila</name>
    <dbReference type="NCBI Taxonomy" id="45607"/>
    <lineage>
        <taxon>Eukaryota</taxon>
        <taxon>Fungi</taxon>
        <taxon>Dikarya</taxon>
        <taxon>Ascomycota</taxon>
        <taxon>Saccharomycotina</taxon>
        <taxon>Dipodascomycetes</taxon>
        <taxon>Dipodascales</taxon>
        <taxon>Trichomonascaceae</taxon>
        <taxon>Wickerhamiella</taxon>
    </lineage>
</organism>
<sequence>MNKYDRQIRLWSEAGQGSLKSARHLVLGVTAATTEFVKNMVLAGIGHVTIVDGNSVTEADRSASFFMHHDVDGSNRAQVIAQYIQSLNDEAEVVGAAENPNHYIQTPELLASYDIIITTRLADDILMQLWKNVCKTSVLIQIDSYGCVGQVRSFFLWHTIVDSHPESRVELYLHNLWSEIESYSDSIDLEALENHDHEHIAFVVLLIKALQEWKRRHHNGPPSTLPEKKEFKAIIKAFERTYDQENVSEAVRNAWRVSVPKVPEGLSKLFEIQEGCNLREFGLQLTFFSLVRALKQFVAKYDRLPLSGDLPDMKSDTAGYNRIVEIYRTKAKQDAEQFARVYLNLCQLEGLEPASQSEIEHFCKNCRHIRALRGVPPNEDKRLNLRVHEDSEFKSIFSAICGANEYLYRNHLTTWYGDQSAAEALRDYSAHYADQVGLVYDSSAEELHSVSAFLGGIAAQEATKFTLHQYTPFMHTLVYDAIKQATHVFLNGEIFN</sequence>
<evidence type="ECO:0000256" key="2">
    <source>
        <dbReference type="ARBA" id="ARBA00006868"/>
    </source>
</evidence>
<comment type="similarity">
    <text evidence="2 4">Belongs to the ubiquitin-activating E1 family. ULA1 subfamily.</text>
</comment>
<dbReference type="SUPFAM" id="SSF69572">
    <property type="entry name" value="Activating enzymes of the ubiquitin-like proteins"/>
    <property type="match status" value="1"/>
</dbReference>
<dbReference type="STRING" id="45607.A0A2T0FIV0"/>
<evidence type="ECO:0000256" key="4">
    <source>
        <dbReference type="PIRNR" id="PIRNR039099"/>
    </source>
</evidence>
<evidence type="ECO:0000256" key="1">
    <source>
        <dbReference type="ARBA" id="ARBA00005032"/>
    </source>
</evidence>
<dbReference type="Gene3D" id="3.40.50.720">
    <property type="entry name" value="NAD(P)-binding Rossmann-like Domain"/>
    <property type="match status" value="2"/>
</dbReference>
<dbReference type="InterPro" id="IPR000594">
    <property type="entry name" value="ThiF_NAD_FAD-bd"/>
</dbReference>
<dbReference type="PIRSF" id="PIRSF039099">
    <property type="entry name" value="APP-BP1"/>
    <property type="match status" value="1"/>
</dbReference>
<proteinExistence type="inferred from homology"/>
<evidence type="ECO:0000259" key="5">
    <source>
        <dbReference type="Pfam" id="PF00899"/>
    </source>
</evidence>
<reference evidence="6 7" key="1">
    <citation type="submission" date="2017-04" db="EMBL/GenBank/DDBJ databases">
        <title>Genome sequencing of [Candida] sorbophila.</title>
        <authorList>
            <person name="Ahn J.O."/>
        </authorList>
    </citation>
    <scope>NUCLEOTIDE SEQUENCE [LARGE SCALE GENOMIC DNA]</scope>
    <source>
        <strain evidence="6 7">DS02</strain>
    </source>
</reference>
<dbReference type="GO" id="GO:0019781">
    <property type="term" value="F:NEDD8 activating enzyme activity"/>
    <property type="evidence" value="ECO:0007669"/>
    <property type="project" value="UniProtKB-UniRule"/>
</dbReference>
<dbReference type="InterPro" id="IPR030667">
    <property type="entry name" value="APP-BP1"/>
</dbReference>